<name>A0A5D2D827_GOSDA</name>
<dbReference type="EMBL" id="CM017702">
    <property type="protein sequence ID" value="TYG77991.1"/>
    <property type="molecule type" value="Genomic_DNA"/>
</dbReference>
<accession>A0A5D2D827</accession>
<evidence type="ECO:0008006" key="5">
    <source>
        <dbReference type="Google" id="ProtNLM"/>
    </source>
</evidence>
<feature type="transmembrane region" description="Helical" evidence="2">
    <location>
        <begin position="124"/>
        <end position="144"/>
    </location>
</feature>
<evidence type="ECO:0000256" key="2">
    <source>
        <dbReference type="SAM" id="Phobius"/>
    </source>
</evidence>
<proteinExistence type="predicted"/>
<dbReference type="Proteomes" id="UP000323506">
    <property type="component" value="Chromosome D02"/>
</dbReference>
<feature type="region of interest" description="Disordered" evidence="1">
    <location>
        <begin position="17"/>
        <end position="53"/>
    </location>
</feature>
<evidence type="ECO:0000313" key="3">
    <source>
        <dbReference type="EMBL" id="TYG77991.1"/>
    </source>
</evidence>
<evidence type="ECO:0000313" key="4">
    <source>
        <dbReference type="Proteomes" id="UP000323506"/>
    </source>
</evidence>
<keyword evidence="2" id="KW-1133">Transmembrane helix</keyword>
<keyword evidence="2" id="KW-0812">Transmembrane</keyword>
<keyword evidence="4" id="KW-1185">Reference proteome</keyword>
<organism evidence="3 4">
    <name type="scientific">Gossypium darwinii</name>
    <name type="common">Darwin's cotton</name>
    <name type="synonym">Gossypium barbadense var. darwinii</name>
    <dbReference type="NCBI Taxonomy" id="34276"/>
    <lineage>
        <taxon>Eukaryota</taxon>
        <taxon>Viridiplantae</taxon>
        <taxon>Streptophyta</taxon>
        <taxon>Embryophyta</taxon>
        <taxon>Tracheophyta</taxon>
        <taxon>Spermatophyta</taxon>
        <taxon>Magnoliopsida</taxon>
        <taxon>eudicotyledons</taxon>
        <taxon>Gunneridae</taxon>
        <taxon>Pentapetalae</taxon>
        <taxon>rosids</taxon>
        <taxon>malvids</taxon>
        <taxon>Malvales</taxon>
        <taxon>Malvaceae</taxon>
        <taxon>Malvoideae</taxon>
        <taxon>Gossypium</taxon>
    </lineage>
</organism>
<protein>
    <recommendedName>
        <fullName evidence="5">Transmembrane protein</fullName>
    </recommendedName>
</protein>
<reference evidence="3 4" key="1">
    <citation type="submission" date="2019-06" db="EMBL/GenBank/DDBJ databases">
        <title>WGS assembly of Gossypium darwinii.</title>
        <authorList>
            <person name="Chen Z.J."/>
            <person name="Sreedasyam A."/>
            <person name="Ando A."/>
            <person name="Song Q."/>
            <person name="De L."/>
            <person name="Hulse-Kemp A."/>
            <person name="Ding M."/>
            <person name="Ye W."/>
            <person name="Kirkbride R."/>
            <person name="Jenkins J."/>
            <person name="Plott C."/>
            <person name="Lovell J."/>
            <person name="Lin Y.-M."/>
            <person name="Vaughn R."/>
            <person name="Liu B."/>
            <person name="Li W."/>
            <person name="Simpson S."/>
            <person name="Scheffler B."/>
            <person name="Saski C."/>
            <person name="Grover C."/>
            <person name="Hu G."/>
            <person name="Conover J."/>
            <person name="Carlson J."/>
            <person name="Shu S."/>
            <person name="Boston L."/>
            <person name="Williams M."/>
            <person name="Peterson D."/>
            <person name="Mcgee K."/>
            <person name="Jones D."/>
            <person name="Wendel J."/>
            <person name="Stelly D."/>
            <person name="Grimwood J."/>
            <person name="Schmutz J."/>
        </authorList>
    </citation>
    <scope>NUCLEOTIDE SEQUENCE [LARGE SCALE GENOMIC DNA]</scope>
    <source>
        <strain evidence="3">1808015.09</strain>
    </source>
</reference>
<gene>
    <name evidence="3" type="ORF">ES288_D02G020900v1</name>
</gene>
<dbReference type="AlphaFoldDB" id="A0A5D2D827"/>
<sequence>MTASVMQNKGLLPFTTEIGEKKMKKRKKKPSSSLVSTRLRRQRSGLRRRDRGAQARRLVIGEQRCGAGEGLQTCGAGEGLQTCGAIGFASVLNGVYFGLGFLHFLGLGILFSDLGHIRPASMDCGLLFILFYLALGPTNLGFYVNIK</sequence>
<keyword evidence="2" id="KW-0472">Membrane</keyword>
<feature type="transmembrane region" description="Helical" evidence="2">
    <location>
        <begin position="94"/>
        <end position="112"/>
    </location>
</feature>
<feature type="compositionally biased region" description="Basic residues" evidence="1">
    <location>
        <begin position="38"/>
        <end position="50"/>
    </location>
</feature>
<evidence type="ECO:0000256" key="1">
    <source>
        <dbReference type="SAM" id="MobiDB-lite"/>
    </source>
</evidence>